<protein>
    <submittedName>
        <fullName evidence="1">Uncharacterized protein</fullName>
    </submittedName>
</protein>
<evidence type="ECO:0000313" key="2">
    <source>
        <dbReference type="EMBL" id="AXI32667.1"/>
    </source>
</evidence>
<dbReference type="AlphaFoldDB" id="A0AA86I848"/>
<sequence>MAKIIVKKKIQSRRSLANPYSSDTLHHRLVQSGAIDLENNYVEEDLGKGYFSVKPIDKSKKLK</sequence>
<name>A0AA86I848_PRIMG</name>
<organism evidence="1 3">
    <name type="scientific">Priestia megaterium</name>
    <name type="common">Bacillus megaterium</name>
    <dbReference type="NCBI Taxonomy" id="1404"/>
    <lineage>
        <taxon>Bacteria</taxon>
        <taxon>Bacillati</taxon>
        <taxon>Bacillota</taxon>
        <taxon>Bacilli</taxon>
        <taxon>Bacillales</taxon>
        <taxon>Bacillaceae</taxon>
        <taxon>Priestia</taxon>
    </lineage>
</organism>
<dbReference type="Proteomes" id="UP000253834">
    <property type="component" value="Chromosome"/>
</dbReference>
<dbReference type="EMBL" id="CP022674">
    <property type="protein sequence ID" value="AXI27487.1"/>
    <property type="molecule type" value="Genomic_DNA"/>
</dbReference>
<proteinExistence type="predicted"/>
<dbReference type="EMBL" id="CP022674">
    <property type="protein sequence ID" value="AXI32667.1"/>
    <property type="molecule type" value="Genomic_DNA"/>
</dbReference>
<gene>
    <name evidence="1" type="ORF">CIB87_00060</name>
    <name evidence="2" type="ORF">CIB87_28170</name>
</gene>
<evidence type="ECO:0000313" key="1">
    <source>
        <dbReference type="EMBL" id="AXI27487.1"/>
    </source>
</evidence>
<evidence type="ECO:0000313" key="3">
    <source>
        <dbReference type="Proteomes" id="UP000253834"/>
    </source>
</evidence>
<reference evidence="1 3" key="1">
    <citation type="submission" date="2017-07" db="EMBL/GenBank/DDBJ databases">
        <title>Isolation and development of strain Bacillus megaterium SR7 for enhanced growth and metabolite production under supercritical carbon dioxide.</title>
        <authorList>
            <person name="Freedman A.J.E."/>
            <person name="Peet K.C."/>
            <person name="Boock J.T."/>
            <person name="Penn K."/>
            <person name="Prather K.L.J."/>
            <person name="Thompson J.R."/>
        </authorList>
    </citation>
    <scope>NUCLEOTIDE SEQUENCE [LARGE SCALE GENOMIC DNA]</scope>
    <source>
        <strain evidence="1 3">SR7</strain>
    </source>
</reference>
<dbReference type="RefSeq" id="WP_114894127.1">
    <property type="nucleotide sequence ID" value="NZ_CP022674.1"/>
</dbReference>
<accession>A0AA86I848</accession>